<reference evidence="2" key="1">
    <citation type="submission" date="2014-09" db="EMBL/GenBank/DDBJ databases">
        <authorList>
            <person name="Magalhaes I.L.F."/>
            <person name="Oliveira U."/>
            <person name="Santos F.R."/>
            <person name="Vidigal T.H.D.A."/>
            <person name="Brescovit A.D."/>
            <person name="Santos A.J."/>
        </authorList>
    </citation>
    <scope>NUCLEOTIDE SEQUENCE</scope>
    <source>
        <tissue evidence="2">Shoot tissue taken approximately 20 cm above the soil surface</tissue>
    </source>
</reference>
<proteinExistence type="predicted"/>
<dbReference type="EMBL" id="GBRH01169976">
    <property type="protein sequence ID" value="JAE27920.1"/>
    <property type="molecule type" value="Transcribed_RNA"/>
</dbReference>
<protein>
    <submittedName>
        <fullName evidence="2">Uncharacterized protein</fullName>
    </submittedName>
</protein>
<evidence type="ECO:0000256" key="1">
    <source>
        <dbReference type="SAM" id="MobiDB-lite"/>
    </source>
</evidence>
<reference evidence="2" key="2">
    <citation type="journal article" date="2015" name="Data Brief">
        <title>Shoot transcriptome of the giant reed, Arundo donax.</title>
        <authorList>
            <person name="Barrero R.A."/>
            <person name="Guerrero F.D."/>
            <person name="Moolhuijzen P."/>
            <person name="Goolsby J.A."/>
            <person name="Tidwell J."/>
            <person name="Bellgard S.E."/>
            <person name="Bellgard M.I."/>
        </authorList>
    </citation>
    <scope>NUCLEOTIDE SEQUENCE</scope>
    <source>
        <tissue evidence="2">Shoot tissue taken approximately 20 cm above the soil surface</tissue>
    </source>
</reference>
<sequence length="169" mass="18788">MGTWSTALPLLPLADVRVSPASMSRRHGRPRRPTAAAFLACCRPRSDRATGSSTPPAGSSSRPEACDVGLDRPGAAVCRRWARPEQPRFCAWLCSAGRWAPRRLIGSAGPLGPWPHVSGLWLASVEYKRTSSLFVFQEDEEKVKHIFWTHVNCCNIQKLIEKQTLIRKI</sequence>
<accession>A0A0A9GRX6</accession>
<feature type="region of interest" description="Disordered" evidence="1">
    <location>
        <begin position="45"/>
        <end position="66"/>
    </location>
</feature>
<name>A0A0A9GRX6_ARUDO</name>
<organism evidence="2">
    <name type="scientific">Arundo donax</name>
    <name type="common">Giant reed</name>
    <name type="synonym">Donax arundinaceus</name>
    <dbReference type="NCBI Taxonomy" id="35708"/>
    <lineage>
        <taxon>Eukaryota</taxon>
        <taxon>Viridiplantae</taxon>
        <taxon>Streptophyta</taxon>
        <taxon>Embryophyta</taxon>
        <taxon>Tracheophyta</taxon>
        <taxon>Spermatophyta</taxon>
        <taxon>Magnoliopsida</taxon>
        <taxon>Liliopsida</taxon>
        <taxon>Poales</taxon>
        <taxon>Poaceae</taxon>
        <taxon>PACMAD clade</taxon>
        <taxon>Arundinoideae</taxon>
        <taxon>Arundineae</taxon>
        <taxon>Arundo</taxon>
    </lineage>
</organism>
<evidence type="ECO:0000313" key="2">
    <source>
        <dbReference type="EMBL" id="JAE27920.1"/>
    </source>
</evidence>
<feature type="compositionally biased region" description="Low complexity" evidence="1">
    <location>
        <begin position="49"/>
        <end position="61"/>
    </location>
</feature>
<dbReference type="AlphaFoldDB" id="A0A0A9GRX6"/>